<keyword evidence="3" id="KW-1185">Reference proteome</keyword>
<dbReference type="STRING" id="883158.HMPREF9140_02010"/>
<comment type="caution">
    <text evidence="2">The sequence shown here is derived from an EMBL/GenBank/DDBJ whole genome shotgun (WGS) entry which is preliminary data.</text>
</comment>
<sequence>MRKIFLLIIAMVSIAASAQITETPEGTLHENLYRYSDSWVATWTSAKEGAYDGVVTKMVEGTDGALYLYNPIASLDSKSWLKLEKKSEGKYVAKLPQLIYSYEDDDDDEGGQSVKHEFFAQRMFKSGTSYKVLSKTSQVEFTWDGVSLKMVNDAGNNNIILGMVDSKGEWQNKGDWSISVMKLTTGEIVPPTDGVQSKFQVNYTGSTGAVIVDAIEKDGKVYLKGLSTAPKLKDKWVEMLTTADGLSFTSGQYLGQAKHEDFGGYSSDKNTYHVFAVAYEKKSSGDSAIVNNVTLKKDAVTGKYSTDKSICITLGTQNPPSDNIKQSMPRFTLTPYSEAAGTPVAPELYYCSASPSYDYSTTNTTLAFYVKNESTEGKYLDPDKMYYNVFVNDSPTPYTFLKKTYNYNAADMTDIPFAYKDSYNRDIKVINNERYLHFYENNINKLGVQMVYSDGTNTYRSSVMRAEVVNTGIENVQENTTAVKEIYSTDGRRISALQPGLNIVRRSDGKIIKVISNR</sequence>
<keyword evidence="1" id="KW-0732">Signal</keyword>
<dbReference type="AlphaFoldDB" id="H1Q522"/>
<dbReference type="RefSeq" id="WP_006953709.1">
    <property type="nucleotide sequence ID" value="NZ_JH594523.1"/>
</dbReference>
<dbReference type="Proteomes" id="UP000016023">
    <property type="component" value="Unassembled WGS sequence"/>
</dbReference>
<gene>
    <name evidence="2" type="ORF">HMPREF9140_02010</name>
</gene>
<feature type="chain" id="PRO_5003552985" description="Lipocalin-like domain-containing protein" evidence="1">
    <location>
        <begin position="19"/>
        <end position="518"/>
    </location>
</feature>
<feature type="signal peptide" evidence="1">
    <location>
        <begin position="1"/>
        <end position="18"/>
    </location>
</feature>
<proteinExistence type="predicted"/>
<dbReference type="HOGENOM" id="CLU_523591_0_0_10"/>
<dbReference type="EMBL" id="AGWK01000059">
    <property type="protein sequence ID" value="EHO66000.1"/>
    <property type="molecule type" value="Genomic_DNA"/>
</dbReference>
<protein>
    <recommendedName>
        <fullName evidence="4">Lipocalin-like domain-containing protein</fullName>
    </recommendedName>
</protein>
<evidence type="ECO:0000313" key="2">
    <source>
        <dbReference type="EMBL" id="EHO66000.1"/>
    </source>
</evidence>
<dbReference type="PATRIC" id="fig|883158.3.peg.2013"/>
<name>H1Q522_9BACT</name>
<evidence type="ECO:0000256" key="1">
    <source>
        <dbReference type="SAM" id="SignalP"/>
    </source>
</evidence>
<evidence type="ECO:0000313" key="3">
    <source>
        <dbReference type="Proteomes" id="UP000016023"/>
    </source>
</evidence>
<reference evidence="2 3" key="1">
    <citation type="submission" date="2011-12" db="EMBL/GenBank/DDBJ databases">
        <title>The Genome Sequence of Prevotella micans F0438.</title>
        <authorList>
            <consortium name="The Broad Institute Genome Sequencing Platform"/>
            <person name="Earl A."/>
            <person name="Ward D."/>
            <person name="Feldgarden M."/>
            <person name="Gevers D."/>
            <person name="Izard J."/>
            <person name="Baranova O.V."/>
            <person name="Blanton J.M."/>
            <person name="Wade W.G."/>
            <person name="Dewhirst F.E."/>
            <person name="Young S.K."/>
            <person name="Zeng Q."/>
            <person name="Gargeya S."/>
            <person name="Fitzgerald M."/>
            <person name="Haas B."/>
            <person name="Abouelleil A."/>
            <person name="Alvarado L."/>
            <person name="Arachchi H.M."/>
            <person name="Berlin A."/>
            <person name="Chapman S.B."/>
            <person name="Gearin G."/>
            <person name="Goldberg J."/>
            <person name="Griggs A."/>
            <person name="Gujja S."/>
            <person name="Hansen M."/>
            <person name="Heiman D."/>
            <person name="Howarth C."/>
            <person name="Larimer J."/>
            <person name="Lui A."/>
            <person name="MacDonald P.J.P."/>
            <person name="McCowen C."/>
            <person name="Montmayeur A."/>
            <person name="Murphy C."/>
            <person name="Neiman D."/>
            <person name="Pearson M."/>
            <person name="Priest M."/>
            <person name="Roberts A."/>
            <person name="Saif S."/>
            <person name="Shea T."/>
            <person name="Sisk P."/>
            <person name="Stolte C."/>
            <person name="Sykes S."/>
            <person name="Wortman J."/>
            <person name="Nusbaum C."/>
            <person name="Birren B."/>
        </authorList>
    </citation>
    <scope>NUCLEOTIDE SEQUENCE [LARGE SCALE GENOMIC DNA]</scope>
    <source>
        <strain evidence="2 3">F0438</strain>
    </source>
</reference>
<accession>H1Q522</accession>
<organism evidence="2 3">
    <name type="scientific">Prevotella micans F0438</name>
    <dbReference type="NCBI Taxonomy" id="883158"/>
    <lineage>
        <taxon>Bacteria</taxon>
        <taxon>Pseudomonadati</taxon>
        <taxon>Bacteroidota</taxon>
        <taxon>Bacteroidia</taxon>
        <taxon>Bacteroidales</taxon>
        <taxon>Prevotellaceae</taxon>
        <taxon>Prevotella</taxon>
    </lineage>
</organism>
<evidence type="ECO:0008006" key="4">
    <source>
        <dbReference type="Google" id="ProtNLM"/>
    </source>
</evidence>